<evidence type="ECO:0000256" key="12">
    <source>
        <dbReference type="SAM" id="Phobius"/>
    </source>
</evidence>
<evidence type="ECO:0000256" key="7">
    <source>
        <dbReference type="ARBA" id="ARBA00023053"/>
    </source>
</evidence>
<sequence length="474" mass="52323">MDEKVEKPCIPVRTIQAIMLFLGVIACFLMRINISVGIVAMTSNSTNSDYKLLLWDTQTKTIILSSYFWGYMVLQIPAGMFCQKYGPKKLLFIAVLLCGITTLFTPVLATHLDWKFVVASRVVQGLGQGVVFPSIYGMAAKWSPPYERNQFFTYAFSGTQVGTVMSLLGAGYLAAGPGGWPSIFYLSGSIGIAWSLLWLYVGANSPSEHKSISQQERVMIESSLVHSSSDTHKLKIPWLEITRSVPMWALLIAHFCQNWGFWTLLTLMPSYLGSALHFNIKNNGLLSSLPYLLMWIFNVFFSKVADTINKKKLLSLSTAKKMWNTIGMWLPAAALLGVTMTSSLTTTIILLVAAIALNFGIFFGFLTNHLDLAPNFASILLGLTNSLSNSASFIAPLVAGAILKDESDINQWNTVFYIIALIFVIGNIVFLIFGTAELQTWNGPKETIDDKIAEIPLTSISKSTIVKNGRDDKV</sequence>
<dbReference type="AlphaFoldDB" id="A0A1B6CYE8"/>
<evidence type="ECO:0000256" key="3">
    <source>
        <dbReference type="ARBA" id="ARBA00022448"/>
    </source>
</evidence>
<feature type="transmembrane region" description="Helical" evidence="12">
    <location>
        <begin position="285"/>
        <end position="301"/>
    </location>
</feature>
<dbReference type="CDD" id="cd17318">
    <property type="entry name" value="MFS_SLC17"/>
    <property type="match status" value="1"/>
</dbReference>
<dbReference type="FunFam" id="1.20.1250.20:FF:000144">
    <property type="entry name" value="Picot, isoform B"/>
    <property type="match status" value="1"/>
</dbReference>
<dbReference type="InterPro" id="IPR011701">
    <property type="entry name" value="MFS"/>
</dbReference>
<feature type="domain" description="Major facilitator superfamily (MFS) profile" evidence="13">
    <location>
        <begin position="19"/>
        <end position="438"/>
    </location>
</feature>
<keyword evidence="9" id="KW-0406">Ion transport</keyword>
<feature type="transmembrane region" description="Helical" evidence="12">
    <location>
        <begin position="61"/>
        <end position="78"/>
    </location>
</feature>
<evidence type="ECO:0000256" key="6">
    <source>
        <dbReference type="ARBA" id="ARBA00022989"/>
    </source>
</evidence>
<evidence type="ECO:0000256" key="11">
    <source>
        <dbReference type="ARBA" id="ARBA00068450"/>
    </source>
</evidence>
<feature type="transmembrane region" description="Helical" evidence="12">
    <location>
        <begin position="245"/>
        <end position="265"/>
    </location>
</feature>
<keyword evidence="3" id="KW-0813">Transport</keyword>
<dbReference type="SUPFAM" id="SSF103473">
    <property type="entry name" value="MFS general substrate transporter"/>
    <property type="match status" value="1"/>
</dbReference>
<comment type="function">
    <text evidence="10">May be an inorganic phosphate cotransporter.</text>
</comment>
<feature type="transmembrane region" description="Helical" evidence="12">
    <location>
        <begin position="90"/>
        <end position="112"/>
    </location>
</feature>
<keyword evidence="9" id="KW-0739">Sodium transport</keyword>
<name>A0A1B6CYE8_9HEMI</name>
<feature type="transmembrane region" description="Helical" evidence="12">
    <location>
        <begin position="151"/>
        <end position="174"/>
    </location>
</feature>
<evidence type="ECO:0000256" key="8">
    <source>
        <dbReference type="ARBA" id="ARBA00023136"/>
    </source>
</evidence>
<evidence type="ECO:0000256" key="10">
    <source>
        <dbReference type="ARBA" id="ARBA00054632"/>
    </source>
</evidence>
<feature type="transmembrane region" description="Helical" evidence="12">
    <location>
        <begin position="322"/>
        <end position="342"/>
    </location>
</feature>
<dbReference type="EMBL" id="GEDC01018831">
    <property type="protein sequence ID" value="JAS18467.1"/>
    <property type="molecule type" value="Transcribed_RNA"/>
</dbReference>
<feature type="transmembrane region" description="Helical" evidence="12">
    <location>
        <begin position="415"/>
        <end position="436"/>
    </location>
</feature>
<protein>
    <recommendedName>
        <fullName evidence="11">Putative inorganic phosphate cotransporter</fullName>
    </recommendedName>
</protein>
<dbReference type="PROSITE" id="PS50850">
    <property type="entry name" value="MFS"/>
    <property type="match status" value="1"/>
</dbReference>
<keyword evidence="6 12" id="KW-1133">Transmembrane helix</keyword>
<gene>
    <name evidence="14" type="ORF">g.5295</name>
</gene>
<dbReference type="PROSITE" id="PS51257">
    <property type="entry name" value="PROKAR_LIPOPROTEIN"/>
    <property type="match status" value="1"/>
</dbReference>
<comment type="subcellular location">
    <subcellularLocation>
        <location evidence="1">Membrane</location>
        <topology evidence="1">Multi-pass membrane protein</topology>
    </subcellularLocation>
</comment>
<accession>A0A1B6CYE8</accession>
<reference evidence="14" key="1">
    <citation type="submission" date="2015-12" db="EMBL/GenBank/DDBJ databases">
        <title>De novo transcriptome assembly of four potential Pierce s Disease insect vectors from Arizona vineyards.</title>
        <authorList>
            <person name="Tassone E.E."/>
        </authorList>
    </citation>
    <scope>NUCLEOTIDE SEQUENCE</scope>
</reference>
<keyword evidence="8 12" id="KW-0472">Membrane</keyword>
<dbReference type="Gene3D" id="1.20.1250.20">
    <property type="entry name" value="MFS general substrate transporter like domains"/>
    <property type="match status" value="2"/>
</dbReference>
<evidence type="ECO:0000313" key="14">
    <source>
        <dbReference type="EMBL" id="JAS18467.1"/>
    </source>
</evidence>
<keyword evidence="7" id="KW-0915">Sodium</keyword>
<keyword evidence="5" id="KW-0769">Symport</keyword>
<dbReference type="InterPro" id="IPR050382">
    <property type="entry name" value="MFS_Na/Anion_cotransporter"/>
</dbReference>
<evidence type="ECO:0000259" key="13">
    <source>
        <dbReference type="PROSITE" id="PS50850"/>
    </source>
</evidence>
<comment type="similarity">
    <text evidence="2">Belongs to the major facilitator superfamily. Sodium/anion cotransporter family.</text>
</comment>
<evidence type="ECO:0000256" key="5">
    <source>
        <dbReference type="ARBA" id="ARBA00022847"/>
    </source>
</evidence>
<proteinExistence type="inferred from homology"/>
<dbReference type="GO" id="GO:0016020">
    <property type="term" value="C:membrane"/>
    <property type="evidence" value="ECO:0007669"/>
    <property type="project" value="UniProtKB-SubCell"/>
</dbReference>
<feature type="transmembrane region" description="Helical" evidence="12">
    <location>
        <begin position="379"/>
        <end position="403"/>
    </location>
</feature>
<dbReference type="GO" id="GO:0015293">
    <property type="term" value="F:symporter activity"/>
    <property type="evidence" value="ECO:0007669"/>
    <property type="project" value="UniProtKB-KW"/>
</dbReference>
<evidence type="ECO:0000256" key="1">
    <source>
        <dbReference type="ARBA" id="ARBA00004141"/>
    </source>
</evidence>
<dbReference type="FunFam" id="1.20.1250.20:FF:000003">
    <property type="entry name" value="Solute carrier family 17 member 3"/>
    <property type="match status" value="1"/>
</dbReference>
<dbReference type="Pfam" id="PF07690">
    <property type="entry name" value="MFS_1"/>
    <property type="match status" value="1"/>
</dbReference>
<feature type="transmembrane region" description="Helical" evidence="12">
    <location>
        <begin position="180"/>
        <end position="201"/>
    </location>
</feature>
<dbReference type="GO" id="GO:0006814">
    <property type="term" value="P:sodium ion transport"/>
    <property type="evidence" value="ECO:0007669"/>
    <property type="project" value="UniProtKB-KW"/>
</dbReference>
<dbReference type="PANTHER" id="PTHR11662:SF280">
    <property type="entry name" value="FI21844P1-RELATED"/>
    <property type="match status" value="1"/>
</dbReference>
<keyword evidence="4 12" id="KW-0812">Transmembrane</keyword>
<evidence type="ECO:0000256" key="4">
    <source>
        <dbReference type="ARBA" id="ARBA00022692"/>
    </source>
</evidence>
<evidence type="ECO:0000256" key="2">
    <source>
        <dbReference type="ARBA" id="ARBA00008586"/>
    </source>
</evidence>
<dbReference type="PANTHER" id="PTHR11662">
    <property type="entry name" value="SOLUTE CARRIER FAMILY 17"/>
    <property type="match status" value="1"/>
</dbReference>
<organism evidence="14">
    <name type="scientific">Clastoptera arizonana</name>
    <name type="common">Arizona spittle bug</name>
    <dbReference type="NCBI Taxonomy" id="38151"/>
    <lineage>
        <taxon>Eukaryota</taxon>
        <taxon>Metazoa</taxon>
        <taxon>Ecdysozoa</taxon>
        <taxon>Arthropoda</taxon>
        <taxon>Hexapoda</taxon>
        <taxon>Insecta</taxon>
        <taxon>Pterygota</taxon>
        <taxon>Neoptera</taxon>
        <taxon>Paraneoptera</taxon>
        <taxon>Hemiptera</taxon>
        <taxon>Auchenorrhyncha</taxon>
        <taxon>Cercopoidea</taxon>
        <taxon>Clastopteridae</taxon>
        <taxon>Clastoptera</taxon>
    </lineage>
</organism>
<feature type="transmembrane region" description="Helical" evidence="12">
    <location>
        <begin position="20"/>
        <end position="41"/>
    </location>
</feature>
<feature type="transmembrane region" description="Helical" evidence="12">
    <location>
        <begin position="348"/>
        <end position="367"/>
    </location>
</feature>
<dbReference type="GO" id="GO:0006820">
    <property type="term" value="P:monoatomic anion transport"/>
    <property type="evidence" value="ECO:0007669"/>
    <property type="project" value="TreeGrafter"/>
</dbReference>
<dbReference type="InterPro" id="IPR020846">
    <property type="entry name" value="MFS_dom"/>
</dbReference>
<evidence type="ECO:0000256" key="9">
    <source>
        <dbReference type="ARBA" id="ARBA00023201"/>
    </source>
</evidence>
<dbReference type="InterPro" id="IPR036259">
    <property type="entry name" value="MFS_trans_sf"/>
</dbReference>
<feature type="transmembrane region" description="Helical" evidence="12">
    <location>
        <begin position="118"/>
        <end position="139"/>
    </location>
</feature>